<evidence type="ECO:0000313" key="3">
    <source>
        <dbReference type="Proteomes" id="UP000693970"/>
    </source>
</evidence>
<protein>
    <submittedName>
        <fullName evidence="2">Uncharacterized protein</fullName>
    </submittedName>
</protein>
<feature type="compositionally biased region" description="Polar residues" evidence="1">
    <location>
        <begin position="568"/>
        <end position="582"/>
    </location>
</feature>
<feature type="compositionally biased region" description="Basic and acidic residues" evidence="1">
    <location>
        <begin position="176"/>
        <end position="188"/>
    </location>
</feature>
<dbReference type="Proteomes" id="UP000693970">
    <property type="component" value="Unassembled WGS sequence"/>
</dbReference>
<feature type="compositionally biased region" description="Basic and acidic residues" evidence="1">
    <location>
        <begin position="553"/>
        <end position="567"/>
    </location>
</feature>
<feature type="compositionally biased region" description="Low complexity" evidence="1">
    <location>
        <begin position="471"/>
        <end position="487"/>
    </location>
</feature>
<evidence type="ECO:0000256" key="1">
    <source>
        <dbReference type="SAM" id="MobiDB-lite"/>
    </source>
</evidence>
<keyword evidence="3" id="KW-1185">Reference proteome</keyword>
<feature type="region of interest" description="Disordered" evidence="1">
    <location>
        <begin position="460"/>
        <end position="487"/>
    </location>
</feature>
<feature type="region of interest" description="Disordered" evidence="1">
    <location>
        <begin position="1"/>
        <end position="82"/>
    </location>
</feature>
<gene>
    <name evidence="2" type="ORF">IV203_036377</name>
</gene>
<feature type="compositionally biased region" description="Basic residues" evidence="1">
    <location>
        <begin position="41"/>
        <end position="54"/>
    </location>
</feature>
<reference evidence="2" key="2">
    <citation type="submission" date="2021-04" db="EMBL/GenBank/DDBJ databases">
        <authorList>
            <person name="Podell S."/>
        </authorList>
    </citation>
    <scope>NUCLEOTIDE SEQUENCE</scope>
    <source>
        <strain evidence="2">Hildebrandi</strain>
    </source>
</reference>
<feature type="region of interest" description="Disordered" evidence="1">
    <location>
        <begin position="530"/>
        <end position="584"/>
    </location>
</feature>
<name>A0A9K3LFU5_9STRA</name>
<reference evidence="2" key="1">
    <citation type="journal article" date="2021" name="Sci. Rep.">
        <title>Diploid genomic architecture of Nitzschia inconspicua, an elite biomass production diatom.</title>
        <authorList>
            <person name="Oliver A."/>
            <person name="Podell S."/>
            <person name="Pinowska A."/>
            <person name="Traller J.C."/>
            <person name="Smith S.R."/>
            <person name="McClure R."/>
            <person name="Beliaev A."/>
            <person name="Bohutskyi P."/>
            <person name="Hill E.A."/>
            <person name="Rabines A."/>
            <person name="Zheng H."/>
            <person name="Allen L.Z."/>
            <person name="Kuo A."/>
            <person name="Grigoriev I.V."/>
            <person name="Allen A.E."/>
            <person name="Hazlebeck D."/>
            <person name="Allen E.E."/>
        </authorList>
    </citation>
    <scope>NUCLEOTIDE SEQUENCE</scope>
    <source>
        <strain evidence="2">Hildebrandi</strain>
    </source>
</reference>
<dbReference type="OrthoDB" id="10568730at2759"/>
<evidence type="ECO:0000313" key="2">
    <source>
        <dbReference type="EMBL" id="KAG7361277.1"/>
    </source>
</evidence>
<comment type="caution">
    <text evidence="2">The sequence shown here is derived from an EMBL/GenBank/DDBJ whole genome shotgun (WGS) entry which is preliminary data.</text>
</comment>
<sequence>MNKRSEFEETSTSKDSKGRRNNNPENNDVSTTAGSEPAIASRKHTNAFSTHHKPPLNVALRPPSSRTLPLHPPSAATTSMEPRNPFHEHIRNNFPDFEVALKPGSMSYAADTFDDDDDDDDARQQSLVDHSVCSAGNSSILNMSIGARAALNEHLRHVAKYGIDGEKGDSGSCNSSDDRACEGEEDYRPPPCPSTHSLLDEHWENLLDISSRVNLSGEAGSVGEGIFEPTTPSVFEDAFPLHENLMYVASNEVDGDGIEVMTDLSHDFFNSSRVKLLATPERNQNRRLDMVVTRGADPVDALLFDNGSFIHDEPSSFEATNQDRNTSDFLITGYTNLHDSGIFHPSEHVTRITDLQNTTAHSFNPGDISEVRRSPNTSFLSQEYHLELDVVTNAETATDSNTLRAQDFSYLSAPNERELQNLSLRRSTGDASLQQISFPLASPSAISLRRSPRRRLNLVKARSAQHKENVSPEVSSSTSHSKNTGSSLQSVVSSFIDEAKSMAAYMANELEQSFGGFESLQTEFLRAMDISGGNSNRNDPPSPISQAESNHSSSHESAKRKSDHELNIRSNVLSQKETTFSGRQHFRTVVPRRIYGPPANNESGEEQDSFLAVCSNPETHRDGKKPSLVDSFDGAAKRITF</sequence>
<feature type="compositionally biased region" description="Polar residues" evidence="1">
    <location>
        <begin position="21"/>
        <end position="34"/>
    </location>
</feature>
<accession>A0A9K3LFU5</accession>
<dbReference type="AlphaFoldDB" id="A0A9K3LFU5"/>
<dbReference type="EMBL" id="JAGRRH010000013">
    <property type="protein sequence ID" value="KAG7361277.1"/>
    <property type="molecule type" value="Genomic_DNA"/>
</dbReference>
<proteinExistence type="predicted"/>
<feature type="region of interest" description="Disordered" evidence="1">
    <location>
        <begin position="166"/>
        <end position="196"/>
    </location>
</feature>
<organism evidence="2 3">
    <name type="scientific">Nitzschia inconspicua</name>
    <dbReference type="NCBI Taxonomy" id="303405"/>
    <lineage>
        <taxon>Eukaryota</taxon>
        <taxon>Sar</taxon>
        <taxon>Stramenopiles</taxon>
        <taxon>Ochrophyta</taxon>
        <taxon>Bacillariophyta</taxon>
        <taxon>Bacillariophyceae</taxon>
        <taxon>Bacillariophycidae</taxon>
        <taxon>Bacillariales</taxon>
        <taxon>Bacillariaceae</taxon>
        <taxon>Nitzschia</taxon>
    </lineage>
</organism>
<feature type="compositionally biased region" description="Basic and acidic residues" evidence="1">
    <location>
        <begin position="1"/>
        <end position="18"/>
    </location>
</feature>